<protein>
    <submittedName>
        <fullName evidence="2">Uncharacterized protein</fullName>
    </submittedName>
</protein>
<feature type="transmembrane region" description="Helical" evidence="1">
    <location>
        <begin position="59"/>
        <end position="82"/>
    </location>
</feature>
<keyword evidence="1" id="KW-1133">Transmembrane helix</keyword>
<evidence type="ECO:0000256" key="1">
    <source>
        <dbReference type="SAM" id="Phobius"/>
    </source>
</evidence>
<evidence type="ECO:0000313" key="2">
    <source>
        <dbReference type="EMBL" id="MYN29713.1"/>
    </source>
</evidence>
<proteinExistence type="predicted"/>
<evidence type="ECO:0000313" key="3">
    <source>
        <dbReference type="Proteomes" id="UP000642144"/>
    </source>
</evidence>
<accession>A0ABW9W7N2</accession>
<dbReference type="RefSeq" id="WP_161057456.1">
    <property type="nucleotide sequence ID" value="NZ_WWCT01000025.1"/>
</dbReference>
<reference evidence="2 3" key="1">
    <citation type="submission" date="2019-12" db="EMBL/GenBank/DDBJ databases">
        <title>Novel species isolated from a subtropical stream in China.</title>
        <authorList>
            <person name="Lu H."/>
        </authorList>
    </citation>
    <scope>NUCLEOTIDE SEQUENCE [LARGE SCALE GENOMIC DNA]</scope>
    <source>
        <strain evidence="2 3">CY42W</strain>
    </source>
</reference>
<dbReference type="Proteomes" id="UP000642144">
    <property type="component" value="Unassembled WGS sequence"/>
</dbReference>
<name>A0ABW9W7N2_9BURK</name>
<keyword evidence="1" id="KW-0472">Membrane</keyword>
<dbReference type="EMBL" id="WWCT01000025">
    <property type="protein sequence ID" value="MYN29713.1"/>
    <property type="molecule type" value="Genomic_DNA"/>
</dbReference>
<organism evidence="2 3">
    <name type="scientific">Duganella levis</name>
    <dbReference type="NCBI Taxonomy" id="2692169"/>
    <lineage>
        <taxon>Bacteria</taxon>
        <taxon>Pseudomonadati</taxon>
        <taxon>Pseudomonadota</taxon>
        <taxon>Betaproteobacteria</taxon>
        <taxon>Burkholderiales</taxon>
        <taxon>Oxalobacteraceae</taxon>
        <taxon>Telluria group</taxon>
        <taxon>Duganella</taxon>
    </lineage>
</organism>
<sequence>MSTPSEQEVDLFNIFPRSPEPAINERDRLIFAKQITLGLALISSVIMAGYACYPDNQALAALIEIIKIGMLPMATLVISFYFTSGTKK</sequence>
<gene>
    <name evidence="2" type="ORF">GTP69_25235</name>
</gene>
<keyword evidence="3" id="KW-1185">Reference proteome</keyword>
<feature type="transmembrane region" description="Helical" evidence="1">
    <location>
        <begin position="35"/>
        <end position="53"/>
    </location>
</feature>
<comment type="caution">
    <text evidence="2">The sequence shown here is derived from an EMBL/GenBank/DDBJ whole genome shotgun (WGS) entry which is preliminary data.</text>
</comment>
<keyword evidence="1" id="KW-0812">Transmembrane</keyword>